<feature type="compositionally biased region" description="Low complexity" evidence="1">
    <location>
        <begin position="71"/>
        <end position="88"/>
    </location>
</feature>
<feature type="region of interest" description="Disordered" evidence="1">
    <location>
        <begin position="30"/>
        <end position="88"/>
    </location>
</feature>
<dbReference type="RefSeq" id="WP_379785860.1">
    <property type="nucleotide sequence ID" value="NZ_JBHSMU010000016.1"/>
</dbReference>
<keyword evidence="4" id="KW-1185">Reference proteome</keyword>
<feature type="region of interest" description="Disordered" evidence="1">
    <location>
        <begin position="110"/>
        <end position="141"/>
    </location>
</feature>
<feature type="signal peptide" evidence="2">
    <location>
        <begin position="1"/>
        <end position="22"/>
    </location>
</feature>
<protein>
    <recommendedName>
        <fullName evidence="5">Prolin-rich transmembrane protein</fullName>
    </recommendedName>
</protein>
<keyword evidence="2" id="KW-0732">Signal</keyword>
<evidence type="ECO:0008006" key="5">
    <source>
        <dbReference type="Google" id="ProtNLM"/>
    </source>
</evidence>
<evidence type="ECO:0000313" key="3">
    <source>
        <dbReference type="EMBL" id="MFC5462370.1"/>
    </source>
</evidence>
<feature type="compositionally biased region" description="Low complexity" evidence="1">
    <location>
        <begin position="39"/>
        <end position="62"/>
    </location>
</feature>
<reference evidence="4" key="1">
    <citation type="journal article" date="2019" name="Int. J. Syst. Evol. Microbiol.">
        <title>The Global Catalogue of Microorganisms (GCM) 10K type strain sequencing project: providing services to taxonomists for standard genome sequencing and annotation.</title>
        <authorList>
            <consortium name="The Broad Institute Genomics Platform"/>
            <consortium name="The Broad Institute Genome Sequencing Center for Infectious Disease"/>
            <person name="Wu L."/>
            <person name="Ma J."/>
        </authorList>
    </citation>
    <scope>NUCLEOTIDE SEQUENCE [LARGE SCALE GENOMIC DNA]</scope>
    <source>
        <strain evidence="4">KACC 12649</strain>
    </source>
</reference>
<organism evidence="3 4">
    <name type="scientific">Massilia niabensis</name>
    <dbReference type="NCBI Taxonomy" id="544910"/>
    <lineage>
        <taxon>Bacteria</taxon>
        <taxon>Pseudomonadati</taxon>
        <taxon>Pseudomonadota</taxon>
        <taxon>Betaproteobacteria</taxon>
        <taxon>Burkholderiales</taxon>
        <taxon>Oxalobacteraceae</taxon>
        <taxon>Telluria group</taxon>
        <taxon>Massilia</taxon>
    </lineage>
</organism>
<evidence type="ECO:0000256" key="1">
    <source>
        <dbReference type="SAM" id="MobiDB-lite"/>
    </source>
</evidence>
<evidence type="ECO:0000256" key="2">
    <source>
        <dbReference type="SAM" id="SignalP"/>
    </source>
</evidence>
<evidence type="ECO:0000313" key="4">
    <source>
        <dbReference type="Proteomes" id="UP001596050"/>
    </source>
</evidence>
<gene>
    <name evidence="3" type="ORF">ACFPN5_21405</name>
</gene>
<sequence>MKTRHMIMGAALVAAAALVAFGDNSPEGEVAEAVERAEPSAPAAATAAAPAADAGLAQRAQTPARLPPVTPVQALPAGAAQPPGAKTTPHILRLLPRHALVRVDGLKQGSNAFGTRDWTPPPPPPPAPVAPPPPPPPTAPPLPFTLLGKALENGVWEVYLARAGQTYIVKPKTVIDGTYRVDAIAPPILTLTYLPLNQVQQLNIGAFD</sequence>
<feature type="chain" id="PRO_5046596110" description="Prolin-rich transmembrane protein" evidence="2">
    <location>
        <begin position="23"/>
        <end position="208"/>
    </location>
</feature>
<dbReference type="Proteomes" id="UP001596050">
    <property type="component" value="Unassembled WGS sequence"/>
</dbReference>
<accession>A0ABW0LAG8</accession>
<name>A0ABW0LAG8_9BURK</name>
<proteinExistence type="predicted"/>
<feature type="compositionally biased region" description="Pro residues" evidence="1">
    <location>
        <begin position="119"/>
        <end position="141"/>
    </location>
</feature>
<dbReference type="EMBL" id="JBHSMU010000016">
    <property type="protein sequence ID" value="MFC5462370.1"/>
    <property type="molecule type" value="Genomic_DNA"/>
</dbReference>
<comment type="caution">
    <text evidence="3">The sequence shown here is derived from an EMBL/GenBank/DDBJ whole genome shotgun (WGS) entry which is preliminary data.</text>
</comment>